<keyword evidence="2" id="KW-1185">Reference proteome</keyword>
<reference evidence="1 2" key="1">
    <citation type="submission" date="2021-06" db="EMBL/GenBank/DDBJ databases">
        <authorList>
            <person name="Palmer J.M."/>
        </authorList>
    </citation>
    <scope>NUCLEOTIDE SEQUENCE [LARGE SCALE GENOMIC DNA]</scope>
    <source>
        <strain evidence="1 2">XC_2019</strain>
        <tissue evidence="1">Muscle</tissue>
    </source>
</reference>
<proteinExistence type="predicted"/>
<evidence type="ECO:0000313" key="1">
    <source>
        <dbReference type="EMBL" id="MEQ2204913.1"/>
    </source>
</evidence>
<comment type="caution">
    <text evidence="1">The sequence shown here is derived from an EMBL/GenBank/DDBJ whole genome shotgun (WGS) entry which is preliminary data.</text>
</comment>
<accession>A0ABV0RBG3</accession>
<evidence type="ECO:0000313" key="2">
    <source>
        <dbReference type="Proteomes" id="UP001434883"/>
    </source>
</evidence>
<name>A0ABV0RBG3_9TELE</name>
<sequence length="147" mass="16837">MFRYQVTFADQVLSLRSYCVLLNSSELWTVSVLSVFKHRKLSLLGNKENTRHSCPSHLQSGSSSILLYMCYCRSTCGKLHPGMTAESQYVHLLTRLTNKFSVGDILFCGVFQCMEQWLRKRQTCPMCLVHVSVIKALYWSSSRTTVP</sequence>
<organism evidence="1 2">
    <name type="scientific">Xenoophorus captivus</name>
    <dbReference type="NCBI Taxonomy" id="1517983"/>
    <lineage>
        <taxon>Eukaryota</taxon>
        <taxon>Metazoa</taxon>
        <taxon>Chordata</taxon>
        <taxon>Craniata</taxon>
        <taxon>Vertebrata</taxon>
        <taxon>Euteleostomi</taxon>
        <taxon>Actinopterygii</taxon>
        <taxon>Neopterygii</taxon>
        <taxon>Teleostei</taxon>
        <taxon>Neoteleostei</taxon>
        <taxon>Acanthomorphata</taxon>
        <taxon>Ovalentaria</taxon>
        <taxon>Atherinomorphae</taxon>
        <taxon>Cyprinodontiformes</taxon>
        <taxon>Goodeidae</taxon>
        <taxon>Xenoophorus</taxon>
    </lineage>
</organism>
<protein>
    <submittedName>
        <fullName evidence="1">Uncharacterized protein</fullName>
    </submittedName>
</protein>
<dbReference type="Proteomes" id="UP001434883">
    <property type="component" value="Unassembled WGS sequence"/>
</dbReference>
<gene>
    <name evidence="1" type="ORF">XENOCAPTIV_020894</name>
</gene>
<dbReference type="EMBL" id="JAHRIN010038143">
    <property type="protein sequence ID" value="MEQ2204913.1"/>
    <property type="molecule type" value="Genomic_DNA"/>
</dbReference>